<name>A0A6B3NBE0_9CYAN</name>
<keyword evidence="1" id="KW-0472">Membrane</keyword>
<feature type="transmembrane region" description="Helical" evidence="1">
    <location>
        <begin position="385"/>
        <end position="403"/>
    </location>
</feature>
<keyword evidence="1" id="KW-1133">Transmembrane helix</keyword>
<evidence type="ECO:0000256" key="1">
    <source>
        <dbReference type="SAM" id="Phobius"/>
    </source>
</evidence>
<sequence length="412" mass="47192">MQVTFIILVVVGILYFLFSKRFFDLFSIAFFSACVYFLPGFWGYVLIPESSVKTPVPLVAKAYLVMIAVLFAILIGGIYFDKTIKTEQIKLKIRGSHLASSVATLIALLGFILTMLTVGSVVFSANKNELLAELNRWFILWEIGASLGAVLSFAQSRWILLFICISLLFFEMYIGFRSGFVTTIIAIFTIGLSDQGRQRVAIKNWRICSVGLATILFIFVYKFLYQVIKLGEWGIVAERLQNPRFYFLTITESEPFTTQCILNEVLRTNFTTGMNHLLGVIHHFIIFSPELGFQITSFNDMFQPELFPEVKSGMANNIWAEMWSSGGWILLLFFIVMFVVVLFLGSYYLLCVRDVALKGCIVLMSSYWAFYIHRNDLLYQINLEKRVLVIWLLCIIISELLCMTSKTKKIKY</sequence>
<evidence type="ECO:0000313" key="2">
    <source>
        <dbReference type="EMBL" id="NER26498.1"/>
    </source>
</evidence>
<reference evidence="2" key="1">
    <citation type="submission" date="2019-11" db="EMBL/GenBank/DDBJ databases">
        <title>Genomic insights into an expanded diversity of filamentous marine cyanobacteria reveals the extraordinary biosynthetic potential of Moorea and Okeania.</title>
        <authorList>
            <person name="Ferreira Leao T."/>
            <person name="Wang M."/>
            <person name="Moss N."/>
            <person name="Da Silva R."/>
            <person name="Sanders J."/>
            <person name="Nurk S."/>
            <person name="Gurevich A."/>
            <person name="Humphrey G."/>
            <person name="Reher R."/>
            <person name="Zhu Q."/>
            <person name="Belda-Ferre P."/>
            <person name="Glukhov E."/>
            <person name="Rex R."/>
            <person name="Dorrestein P.C."/>
            <person name="Knight R."/>
            <person name="Pevzner P."/>
            <person name="Gerwick W.H."/>
            <person name="Gerwick L."/>
        </authorList>
    </citation>
    <scope>NUCLEOTIDE SEQUENCE</scope>
    <source>
        <strain evidence="2">SIO1C4</strain>
    </source>
</reference>
<feature type="transmembrane region" description="Helical" evidence="1">
    <location>
        <begin position="137"/>
        <end position="154"/>
    </location>
</feature>
<evidence type="ECO:0008006" key="3">
    <source>
        <dbReference type="Google" id="ProtNLM"/>
    </source>
</evidence>
<organism evidence="2">
    <name type="scientific">Symploca sp. SIO1C4</name>
    <dbReference type="NCBI Taxonomy" id="2607765"/>
    <lineage>
        <taxon>Bacteria</taxon>
        <taxon>Bacillati</taxon>
        <taxon>Cyanobacteriota</taxon>
        <taxon>Cyanophyceae</taxon>
        <taxon>Coleofasciculales</taxon>
        <taxon>Coleofasciculaceae</taxon>
        <taxon>Symploca</taxon>
    </lineage>
</organism>
<feature type="transmembrane region" description="Helical" evidence="1">
    <location>
        <begin position="29"/>
        <end position="47"/>
    </location>
</feature>
<feature type="transmembrane region" description="Helical" evidence="1">
    <location>
        <begin position="160"/>
        <end position="193"/>
    </location>
</feature>
<feature type="transmembrane region" description="Helical" evidence="1">
    <location>
        <begin position="59"/>
        <end position="80"/>
    </location>
</feature>
<feature type="transmembrane region" description="Helical" evidence="1">
    <location>
        <begin position="355"/>
        <end position="373"/>
    </location>
</feature>
<dbReference type="AlphaFoldDB" id="A0A6B3NBE0"/>
<accession>A0A6B3NBE0</accession>
<keyword evidence="1" id="KW-0812">Transmembrane</keyword>
<dbReference type="EMBL" id="JAAHFQ010000032">
    <property type="protein sequence ID" value="NER26498.1"/>
    <property type="molecule type" value="Genomic_DNA"/>
</dbReference>
<proteinExistence type="predicted"/>
<feature type="transmembrane region" description="Helical" evidence="1">
    <location>
        <begin position="100"/>
        <end position="125"/>
    </location>
</feature>
<feature type="transmembrane region" description="Helical" evidence="1">
    <location>
        <begin position="328"/>
        <end position="350"/>
    </location>
</feature>
<protein>
    <recommendedName>
        <fullName evidence="3">Oligosaccharide repeat unit polymerase</fullName>
    </recommendedName>
</protein>
<gene>
    <name evidence="2" type="ORF">F6J89_02430</name>
</gene>
<comment type="caution">
    <text evidence="2">The sequence shown here is derived from an EMBL/GenBank/DDBJ whole genome shotgun (WGS) entry which is preliminary data.</text>
</comment>
<feature type="transmembrane region" description="Helical" evidence="1">
    <location>
        <begin position="205"/>
        <end position="224"/>
    </location>
</feature>